<gene>
    <name evidence="1" type="ORF">SAMN05216323_100438</name>
</gene>
<dbReference type="Pfam" id="PF14103">
    <property type="entry name" value="DUF4276"/>
    <property type="match status" value="1"/>
</dbReference>
<evidence type="ECO:0000313" key="2">
    <source>
        <dbReference type="Proteomes" id="UP000199452"/>
    </source>
</evidence>
<reference evidence="1 2" key="1">
    <citation type="submission" date="2016-09" db="EMBL/GenBank/DDBJ databases">
        <authorList>
            <person name="Capua I."/>
            <person name="De Benedictis P."/>
            <person name="Joannis T."/>
            <person name="Lombin L.H."/>
            <person name="Cattoli G."/>
        </authorList>
    </citation>
    <scope>NUCLEOTIDE SEQUENCE [LARGE SCALE GENOMIC DNA]</scope>
    <source>
        <strain evidence="1 2">A7P-90m</strain>
    </source>
</reference>
<dbReference type="Proteomes" id="UP000199452">
    <property type="component" value="Unassembled WGS sequence"/>
</dbReference>
<protein>
    <recommendedName>
        <fullName evidence="3">DUF4276 family protein</fullName>
    </recommendedName>
</protein>
<dbReference type="AlphaFoldDB" id="A0A1G6GUT0"/>
<sequence>MKRIIIISEGQTEQSFCNDVLQPYFNDRGIFIQNPAIKKMGGGIVRWDALKFQVETHLLQDNTAFVTTLVDYYGMYANMDYPGWENAQKLVDKNQRMTFLEKAMQSDIRPDLQRRFMPYIQLHEFEGLLFSNIDVFDRSFERGEFLNYRYLEETIDKHPNPEMINDSRDTAPSKRLMKIIKGYDKVVYGSLLAGEIGLNRIRAKCPRFNEWVARLECI</sequence>
<dbReference type="InterPro" id="IPR025455">
    <property type="entry name" value="DUF4276"/>
</dbReference>
<evidence type="ECO:0008006" key="3">
    <source>
        <dbReference type="Google" id="ProtNLM"/>
    </source>
</evidence>
<name>A0A1G6GUT0_9BACT</name>
<organism evidence="1 2">
    <name type="scientific">Williamwhitmania taraxaci</name>
    <dbReference type="NCBI Taxonomy" id="1640674"/>
    <lineage>
        <taxon>Bacteria</taxon>
        <taxon>Pseudomonadati</taxon>
        <taxon>Bacteroidota</taxon>
        <taxon>Bacteroidia</taxon>
        <taxon>Bacteroidales</taxon>
        <taxon>Williamwhitmaniaceae</taxon>
        <taxon>Williamwhitmania</taxon>
    </lineage>
</organism>
<keyword evidence="2" id="KW-1185">Reference proteome</keyword>
<evidence type="ECO:0000313" key="1">
    <source>
        <dbReference type="EMBL" id="SDB85633.1"/>
    </source>
</evidence>
<dbReference type="RefSeq" id="WP_092434974.1">
    <property type="nucleotide sequence ID" value="NZ_FMYP01000004.1"/>
</dbReference>
<accession>A0A1G6GUT0</accession>
<dbReference type="STRING" id="1640674.SAMN05216323_100438"/>
<dbReference type="OrthoDB" id="9801478at2"/>
<proteinExistence type="predicted"/>
<dbReference type="EMBL" id="FMYP01000004">
    <property type="protein sequence ID" value="SDB85633.1"/>
    <property type="molecule type" value="Genomic_DNA"/>
</dbReference>